<proteinExistence type="predicted"/>
<gene>
    <name evidence="2" type="ORF">AGLY_015989</name>
</gene>
<accession>A0A6G0T0K7</accession>
<name>A0A6G0T0K7_APHGL</name>
<keyword evidence="3" id="KW-1185">Reference proteome</keyword>
<dbReference type="InterPro" id="IPR015915">
    <property type="entry name" value="Kelch-typ_b-propeller"/>
</dbReference>
<dbReference type="InterPro" id="IPR052588">
    <property type="entry name" value="Kelch_domain_protein"/>
</dbReference>
<feature type="region of interest" description="Disordered" evidence="1">
    <location>
        <begin position="1"/>
        <end position="23"/>
    </location>
</feature>
<dbReference type="Proteomes" id="UP000475862">
    <property type="component" value="Unassembled WGS sequence"/>
</dbReference>
<organism evidence="2 3">
    <name type="scientific">Aphis glycines</name>
    <name type="common">Soybean aphid</name>
    <dbReference type="NCBI Taxonomy" id="307491"/>
    <lineage>
        <taxon>Eukaryota</taxon>
        <taxon>Metazoa</taxon>
        <taxon>Ecdysozoa</taxon>
        <taxon>Arthropoda</taxon>
        <taxon>Hexapoda</taxon>
        <taxon>Insecta</taxon>
        <taxon>Pterygota</taxon>
        <taxon>Neoptera</taxon>
        <taxon>Paraneoptera</taxon>
        <taxon>Hemiptera</taxon>
        <taxon>Sternorrhyncha</taxon>
        <taxon>Aphidomorpha</taxon>
        <taxon>Aphidoidea</taxon>
        <taxon>Aphididae</taxon>
        <taxon>Aphidini</taxon>
        <taxon>Aphis</taxon>
        <taxon>Aphis</taxon>
    </lineage>
</organism>
<comment type="caution">
    <text evidence="2">The sequence shown here is derived from an EMBL/GenBank/DDBJ whole genome shotgun (WGS) entry which is preliminary data.</text>
</comment>
<evidence type="ECO:0000313" key="2">
    <source>
        <dbReference type="EMBL" id="KAE9523437.1"/>
    </source>
</evidence>
<dbReference type="EMBL" id="VYZN01000079">
    <property type="protein sequence ID" value="KAE9523437.1"/>
    <property type="molecule type" value="Genomic_DNA"/>
</dbReference>
<dbReference type="PANTHER" id="PTHR46063">
    <property type="entry name" value="KELCH DOMAIN-CONTAINING PROTEIN"/>
    <property type="match status" value="1"/>
</dbReference>
<dbReference type="Pfam" id="PF24681">
    <property type="entry name" value="Kelch_KLHDC2_KLHL20_DRC7"/>
    <property type="match status" value="1"/>
</dbReference>
<dbReference type="AlphaFoldDB" id="A0A6G0T0K7"/>
<protein>
    <recommendedName>
        <fullName evidence="4">Kelch domain-containing protein 4</fullName>
    </recommendedName>
</protein>
<sequence length="467" mass="52472">MGKNKKKGASRIEKATAKREKKIAQRIKKDIGKIGEPEVSTIVAHIEAKNKAKVKVVETKIDNPSRRSNFSFVPHPDKDEIILFGGEFHNGKNTIMYNDLIFYNISHNTWTLVDAPGAPPSRSSHSAVSVAVDNGQLWIFGGEFASPSEYQFYHYNDLWVFSLKNRNWTKVMAEGGPCARSGHRMVLSKRHLVLFGGFQDNTHNYQYFNDLYAFSLADYKWKTIKTSGQAPSPRSGCQMFAMEDGRIIIYGGYYKEKVKKDYDKGTILIDMFVLTPEKGDTDCSNYRWSKVKQAGSLPTARCSLSGSPITGHNKAYLFGGVYDEEHGEDDLTSTFYNDLYMLDVEQNTPTWRLISVKEQPNKLDSEVAQCLVNSETPTPRSHSGLAFKHNTLFVYGGLVEKGSKSLTLNDFYSLDTKKLKKWNMICSDDILKTVTSDCSSDDSMSTDDSSESDESDESSSDGQMDTD</sequence>
<dbReference type="Gene3D" id="2.120.10.80">
    <property type="entry name" value="Kelch-type beta propeller"/>
    <property type="match status" value="2"/>
</dbReference>
<evidence type="ECO:0000256" key="1">
    <source>
        <dbReference type="SAM" id="MobiDB-lite"/>
    </source>
</evidence>
<feature type="region of interest" description="Disordered" evidence="1">
    <location>
        <begin position="435"/>
        <end position="467"/>
    </location>
</feature>
<reference evidence="2 3" key="1">
    <citation type="submission" date="2019-08" db="EMBL/GenBank/DDBJ databases">
        <title>The genome of the soybean aphid Biotype 1, its phylome, world population structure and adaptation to the North American continent.</title>
        <authorList>
            <person name="Giordano R."/>
            <person name="Donthu R.K."/>
            <person name="Hernandez A.G."/>
            <person name="Wright C.L."/>
            <person name="Zimin A.V."/>
        </authorList>
    </citation>
    <scope>NUCLEOTIDE SEQUENCE [LARGE SCALE GENOMIC DNA]</scope>
    <source>
        <tissue evidence="2">Whole aphids</tissue>
    </source>
</reference>
<dbReference type="PANTHER" id="PTHR46063:SF1">
    <property type="entry name" value="KELCH DOMAIN-CONTAINING PROTEIN 4"/>
    <property type="match status" value="1"/>
</dbReference>
<dbReference type="OrthoDB" id="4447at2759"/>
<evidence type="ECO:0008006" key="4">
    <source>
        <dbReference type="Google" id="ProtNLM"/>
    </source>
</evidence>
<evidence type="ECO:0000313" key="3">
    <source>
        <dbReference type="Proteomes" id="UP000475862"/>
    </source>
</evidence>
<dbReference type="SUPFAM" id="SSF117281">
    <property type="entry name" value="Kelch motif"/>
    <property type="match status" value="1"/>
</dbReference>
<feature type="compositionally biased region" description="Acidic residues" evidence="1">
    <location>
        <begin position="444"/>
        <end position="467"/>
    </location>
</feature>